<feature type="transmembrane region" description="Helical" evidence="2">
    <location>
        <begin position="112"/>
        <end position="129"/>
    </location>
</feature>
<gene>
    <name evidence="3" type="ORF">H0194_04840</name>
</gene>
<evidence type="ECO:0000313" key="4">
    <source>
        <dbReference type="Proteomes" id="UP000515743"/>
    </source>
</evidence>
<feature type="transmembrane region" description="Helical" evidence="2">
    <location>
        <begin position="226"/>
        <end position="246"/>
    </location>
</feature>
<keyword evidence="2" id="KW-0472">Membrane</keyword>
<organism evidence="3 4">
    <name type="scientific">Corynebacterium incognita</name>
    <dbReference type="NCBI Taxonomy" id="2754725"/>
    <lineage>
        <taxon>Bacteria</taxon>
        <taxon>Bacillati</taxon>
        <taxon>Actinomycetota</taxon>
        <taxon>Actinomycetes</taxon>
        <taxon>Mycobacteriales</taxon>
        <taxon>Corynebacteriaceae</taxon>
        <taxon>Corynebacterium</taxon>
    </lineage>
</organism>
<feature type="transmembrane region" description="Helical" evidence="2">
    <location>
        <begin position="136"/>
        <end position="158"/>
    </location>
</feature>
<feature type="transmembrane region" description="Helical" evidence="2">
    <location>
        <begin position="58"/>
        <end position="83"/>
    </location>
</feature>
<dbReference type="KEGG" id="cik:H0194_04840"/>
<reference evidence="3 4" key="1">
    <citation type="submission" date="2020-07" db="EMBL/GenBank/DDBJ databases">
        <title>Complete genome and description of Corynebacterium incognita strain Marseille-Q3630 sp. nov.</title>
        <authorList>
            <person name="Boxberger M."/>
        </authorList>
    </citation>
    <scope>NUCLEOTIDE SEQUENCE [LARGE SCALE GENOMIC DNA]</scope>
    <source>
        <strain evidence="3 4">Marseille-Q3630</strain>
    </source>
</reference>
<keyword evidence="4" id="KW-1185">Reference proteome</keyword>
<name>A0A7G7CRT9_9CORY</name>
<dbReference type="Proteomes" id="UP000515743">
    <property type="component" value="Chromosome"/>
</dbReference>
<evidence type="ECO:0000256" key="1">
    <source>
        <dbReference type="SAM" id="MobiDB-lite"/>
    </source>
</evidence>
<protein>
    <submittedName>
        <fullName evidence="3">Uncharacterized protein</fullName>
    </submittedName>
</protein>
<feature type="region of interest" description="Disordered" evidence="1">
    <location>
        <begin position="461"/>
        <end position="481"/>
    </location>
</feature>
<sequence length="481" mass="50530">MRRKIAWGAVLVVAVCWPFLLPGTLAARDMLVLDHPGVVPPAFGAGDLAPRNVPQDGVLALIGMVLPASWAVRALVVGAAAAAAWGGARAGSYLSMTLAVANPFVIERLLQGHWSLVVAAWLCVPIVVARRPLTRWLAIFFSSLTPTGGLFALLFGLVAPGRRANAGVATLSMLPWLVPSLMQWQSTAASPESAAAFAPRAEALTGTVGALLGLGGIWNADAVPASRQAGLGVFGIVLFCILLTALPRLKEHRGTLVLATLGLGGAIAVWLWPGALTTSLPGGGLLRDGQKLVMLAIPAYVVLAGRLRPRLAWAGLACALLQSPATLAPIAPVDLHLDERLVARLDGRDTYFAARDTLTTLADGRVILDPYSKAASKVESGALRVDGVLVDAPSSRWVAAHEAWQRRDLVALKELGVGAVVDEQGQIHDTGAPARPVPWLLHLMWLLLPLGLALASAVLSSPTKTPRRSGGRSHQSHRARK</sequence>
<evidence type="ECO:0000256" key="2">
    <source>
        <dbReference type="SAM" id="Phobius"/>
    </source>
</evidence>
<accession>A0A7G7CRT9</accession>
<feature type="compositionally biased region" description="Basic residues" evidence="1">
    <location>
        <begin position="465"/>
        <end position="481"/>
    </location>
</feature>
<feature type="transmembrane region" description="Helical" evidence="2">
    <location>
        <begin position="439"/>
        <end position="459"/>
    </location>
</feature>
<feature type="transmembrane region" description="Helical" evidence="2">
    <location>
        <begin position="255"/>
        <end position="273"/>
    </location>
</feature>
<dbReference type="RefSeq" id="WP_185176678.1">
    <property type="nucleotide sequence ID" value="NZ_CP059404.1"/>
</dbReference>
<proteinExistence type="predicted"/>
<evidence type="ECO:0000313" key="3">
    <source>
        <dbReference type="EMBL" id="QNE90305.1"/>
    </source>
</evidence>
<feature type="transmembrane region" description="Helical" evidence="2">
    <location>
        <begin position="90"/>
        <end position="106"/>
    </location>
</feature>
<keyword evidence="2" id="KW-1133">Transmembrane helix</keyword>
<keyword evidence="2" id="KW-0812">Transmembrane</keyword>
<dbReference type="EMBL" id="CP059404">
    <property type="protein sequence ID" value="QNE90305.1"/>
    <property type="molecule type" value="Genomic_DNA"/>
</dbReference>
<dbReference type="AlphaFoldDB" id="A0A7G7CRT9"/>